<organism evidence="1">
    <name type="scientific">marine sediment metagenome</name>
    <dbReference type="NCBI Taxonomy" id="412755"/>
    <lineage>
        <taxon>unclassified sequences</taxon>
        <taxon>metagenomes</taxon>
        <taxon>ecological metagenomes</taxon>
    </lineage>
</organism>
<protein>
    <submittedName>
        <fullName evidence="1">Uncharacterized protein</fullName>
    </submittedName>
</protein>
<dbReference type="EMBL" id="BARS01020631">
    <property type="protein sequence ID" value="GAG09556.1"/>
    <property type="molecule type" value="Genomic_DNA"/>
</dbReference>
<accession>X0WA70</accession>
<sequence length="63" mass="7602">MRYKYEIVKSDKSSEILQAMSFKKLLKQVALKYPNELVWVTYKNKKKKLLNKIIDNRRVKKNA</sequence>
<reference evidence="1" key="1">
    <citation type="journal article" date="2014" name="Front. Microbiol.">
        <title>High frequency of phylogenetically diverse reductive dehalogenase-homologous genes in deep subseafloor sedimentary metagenomes.</title>
        <authorList>
            <person name="Kawai M."/>
            <person name="Futagami T."/>
            <person name="Toyoda A."/>
            <person name="Takaki Y."/>
            <person name="Nishi S."/>
            <person name="Hori S."/>
            <person name="Arai W."/>
            <person name="Tsubouchi T."/>
            <person name="Morono Y."/>
            <person name="Uchiyama I."/>
            <person name="Ito T."/>
            <person name="Fujiyama A."/>
            <person name="Inagaki F."/>
            <person name="Takami H."/>
        </authorList>
    </citation>
    <scope>NUCLEOTIDE SEQUENCE</scope>
    <source>
        <strain evidence="1">Expedition CK06-06</strain>
    </source>
</reference>
<gene>
    <name evidence="1" type="ORF">S01H1_33241</name>
</gene>
<name>X0WA70_9ZZZZ</name>
<comment type="caution">
    <text evidence="1">The sequence shown here is derived from an EMBL/GenBank/DDBJ whole genome shotgun (WGS) entry which is preliminary data.</text>
</comment>
<dbReference type="AlphaFoldDB" id="X0WA70"/>
<evidence type="ECO:0000313" key="1">
    <source>
        <dbReference type="EMBL" id="GAG09556.1"/>
    </source>
</evidence>
<proteinExistence type="predicted"/>